<keyword evidence="7 10" id="KW-0804">Transcription</keyword>
<dbReference type="Pfam" id="PF24824">
    <property type="entry name" value="PH_SPT16"/>
    <property type="match status" value="1"/>
</dbReference>
<dbReference type="OrthoDB" id="10251642at2759"/>
<dbReference type="Gene3D" id="2.30.29.210">
    <property type="entry name" value="FACT complex subunit Spt16p/Cdc68p"/>
    <property type="match status" value="1"/>
</dbReference>
<reference evidence="15 16" key="1">
    <citation type="journal article" date="2013" name="BMC Genomics">
        <title>Comparative genomics of parasitic silkworm microsporidia reveal an association between genome expansion and host adaptation.</title>
        <authorList>
            <person name="Pan G."/>
            <person name="Xu J."/>
            <person name="Li T."/>
            <person name="Xia Q."/>
            <person name="Liu S.L."/>
            <person name="Zhang G."/>
            <person name="Li S."/>
            <person name="Li C."/>
            <person name="Liu H."/>
            <person name="Yang L."/>
            <person name="Liu T."/>
            <person name="Zhang X."/>
            <person name="Wu Z."/>
            <person name="Fan W."/>
            <person name="Dang X."/>
            <person name="Xiang H."/>
            <person name="Tao M."/>
            <person name="Li Y."/>
            <person name="Hu J."/>
            <person name="Li Z."/>
            <person name="Lin L."/>
            <person name="Luo J."/>
            <person name="Geng L."/>
            <person name="Wang L."/>
            <person name="Long M."/>
            <person name="Wan Y."/>
            <person name="He N."/>
            <person name="Zhang Z."/>
            <person name="Lu C."/>
            <person name="Keeling P.J."/>
            <person name="Wang J."/>
            <person name="Xiang Z."/>
            <person name="Zhou Z."/>
        </authorList>
    </citation>
    <scope>NUCLEOTIDE SEQUENCE [LARGE SCALE GENOMIC DNA]</scope>
    <source>
        <strain evidence="16">CQ1 / CVCC 102059</strain>
    </source>
</reference>
<dbReference type="InterPro" id="IPR040258">
    <property type="entry name" value="Spt16"/>
</dbReference>
<comment type="subunit">
    <text evidence="10">Component of the FACT complex.</text>
</comment>
<dbReference type="InterPro" id="IPR029149">
    <property type="entry name" value="Creatin/AminoP/Spt16_N"/>
</dbReference>
<keyword evidence="5 10" id="KW-0805">Transcription regulation</keyword>
<proteinExistence type="inferred from homology"/>
<evidence type="ECO:0000256" key="6">
    <source>
        <dbReference type="ARBA" id="ARBA00023054"/>
    </source>
</evidence>
<dbReference type="AlphaFoldDB" id="R0KPL4"/>
<dbReference type="InterPro" id="IPR000994">
    <property type="entry name" value="Pept_M24"/>
</dbReference>
<dbReference type="STRING" id="578461.R0KPL4"/>
<evidence type="ECO:0000256" key="9">
    <source>
        <dbReference type="ARBA" id="ARBA00023242"/>
    </source>
</evidence>
<dbReference type="InterPro" id="IPR013953">
    <property type="entry name" value="FACT_SPT16_M"/>
</dbReference>
<evidence type="ECO:0000259" key="12">
    <source>
        <dbReference type="SMART" id="SM01285"/>
    </source>
</evidence>
<evidence type="ECO:0000256" key="10">
    <source>
        <dbReference type="RuleBase" id="RU367052"/>
    </source>
</evidence>
<evidence type="ECO:0000313" key="15">
    <source>
        <dbReference type="EMBL" id="EOB12646.1"/>
    </source>
</evidence>
<keyword evidence="16" id="KW-1185">Reference proteome</keyword>
<dbReference type="InterPro" id="IPR029148">
    <property type="entry name" value="FACT-SPT16_Nlobe"/>
</dbReference>
<evidence type="ECO:0000256" key="8">
    <source>
        <dbReference type="ARBA" id="ARBA00023204"/>
    </source>
</evidence>
<keyword evidence="8 10" id="KW-0234">DNA repair</keyword>
<evidence type="ECO:0000256" key="5">
    <source>
        <dbReference type="ARBA" id="ARBA00023015"/>
    </source>
</evidence>
<feature type="domain" description="Histone chaperone RTT106/FACT complex subunit SPT16-like middle" evidence="14">
    <location>
        <begin position="652"/>
        <end position="742"/>
    </location>
</feature>
<dbReference type="Gene3D" id="3.40.350.10">
    <property type="entry name" value="Creatinase/prolidase N-terminal domain"/>
    <property type="match status" value="1"/>
</dbReference>
<dbReference type="Proteomes" id="UP000016927">
    <property type="component" value="Unassembled WGS sequence"/>
</dbReference>
<dbReference type="GO" id="GO:0006281">
    <property type="term" value="P:DNA repair"/>
    <property type="evidence" value="ECO:0007669"/>
    <property type="project" value="UniProtKB-UniRule"/>
</dbReference>
<dbReference type="Pfam" id="PF00557">
    <property type="entry name" value="Peptidase_M24"/>
    <property type="match status" value="1"/>
</dbReference>
<dbReference type="Pfam" id="PF14826">
    <property type="entry name" value="FACT-Spt16_Nlob"/>
    <property type="match status" value="1"/>
</dbReference>
<evidence type="ECO:0000313" key="16">
    <source>
        <dbReference type="Proteomes" id="UP000016927"/>
    </source>
</evidence>
<dbReference type="InterPro" id="IPR056595">
    <property type="entry name" value="Fact-SPT16_PH"/>
</dbReference>
<dbReference type="GO" id="GO:0006260">
    <property type="term" value="P:DNA replication"/>
    <property type="evidence" value="ECO:0007669"/>
    <property type="project" value="UniProtKB-KW"/>
</dbReference>
<keyword evidence="2 10" id="KW-0158">Chromosome</keyword>
<keyword evidence="9 10" id="KW-0539">Nucleus</keyword>
<dbReference type="Gene3D" id="2.30.29.30">
    <property type="entry name" value="Pleckstrin-homology domain (PH domain)/Phosphotyrosine-binding domain (PTB)"/>
    <property type="match status" value="1"/>
</dbReference>
<dbReference type="SMART" id="SM01285">
    <property type="entry name" value="FACT-Spt16_Nlob"/>
    <property type="match status" value="1"/>
</dbReference>
<comment type="similarity">
    <text evidence="1 10">Belongs to the peptidase M24 family. SPT16 subfamily.</text>
</comment>
<feature type="compositionally biased region" description="Acidic residues" evidence="11">
    <location>
        <begin position="774"/>
        <end position="804"/>
    </location>
</feature>
<dbReference type="FunFam" id="2.30.29.30:FF:000017">
    <property type="entry name" value="FACT complex subunit SPT16"/>
    <property type="match status" value="1"/>
</dbReference>
<protein>
    <recommendedName>
        <fullName evidence="10">FACT complex subunit</fullName>
    </recommendedName>
</protein>
<dbReference type="Gene3D" id="2.30.29.150">
    <property type="match status" value="1"/>
</dbReference>
<dbReference type="SMART" id="SM01286">
    <property type="entry name" value="SPT16"/>
    <property type="match status" value="1"/>
</dbReference>
<evidence type="ECO:0000259" key="13">
    <source>
        <dbReference type="SMART" id="SM01286"/>
    </source>
</evidence>
<dbReference type="InterPro" id="IPR013719">
    <property type="entry name" value="RTT106/SPT16-like_middle_dom"/>
</dbReference>
<comment type="subcellular location">
    <subcellularLocation>
        <location evidence="10">Nucleus</location>
    </subcellularLocation>
    <subcellularLocation>
        <location evidence="10">Chromosome</location>
    </subcellularLocation>
</comment>
<evidence type="ECO:0000256" key="3">
    <source>
        <dbReference type="ARBA" id="ARBA00022705"/>
    </source>
</evidence>
<dbReference type="Pfam" id="PF08644">
    <property type="entry name" value="SPT16"/>
    <property type="match status" value="1"/>
</dbReference>
<dbReference type="InterPro" id="IPR011993">
    <property type="entry name" value="PH-like_dom_sf"/>
</dbReference>
<sequence length="844" mass="96289">MPQVKLELSNFLARKDKLLKAAGHPLVLILGNSSDFEKMTITSSLFSYLFGYEFPNTIIILDSKTKIFTGKKKSEILSSVPDCETFILNKDMSNLDEMIKIISMQYSKLAVVGDLSAGGELSKKVLADMMTVDAYTNILNIFAVKEADEVENCKKAGLVVSHLIQNGTELIKDGKLDIAAIEDMLCKDIDGLNNDNIEFAYPPEIINYSFKIGIKYCGYCAEGSRTVFSDLNILYNAQKYILGLIKPGSSSKMIYNKCQEYFKNNDLAIHKDFLYTAGLMTKEKSFEEGFTVQNGVVFVVSLKSSPEIDTGMALTNTFVLQDRPIFLTPEDKSEDFLDNRPRFRDKKKEHELDIRRKEHQKELFDKLIAEQLAFYKNKGKKQEGSDEGENTRPYLKESQIPRKGGVVVDHKAQAVVIPIGEYAVPFHVSLIKSAVVVSENILKINFGVEKKTVKPTETENQKLSLIKTINITTGEARFLNDQIQELKINYSASSDKDLVKQDKLIEKPKKVSLEGVFLRTDVKTTQRKKKTGSLELHENGFRFSEDKIDILFSNVRHAYFIRGNIQDKTILHFNLWSPILVNNKKTKNIQLYQEAGTNITYNTQRRGDEQMEYIIEKEEEERQRRLNRDFEVFVNLIESETSLKVQVPKDGFTGVHAREAVIFQQTHESIVSLFEQPFFVLSLDDVEIVNFERVVYNVKTADVVFVLKDKTLPPAKILSIETSYMSKLKDYLDSNNIVYMETVFNIQWKAVLNEILQDPISFYESGGWAELMTEDTAEDDKAEEESEIEESEEEEIETSEEESSDNTTFDNSDDVVSDSVDSSDDEDDDSDTESSEEQTKRRRR</sequence>
<dbReference type="InterPro" id="IPR036005">
    <property type="entry name" value="Creatinase/aminopeptidase-like"/>
</dbReference>
<keyword evidence="3 10" id="KW-0235">DNA replication</keyword>
<name>R0KPL4_NOSB1</name>
<evidence type="ECO:0000256" key="1">
    <source>
        <dbReference type="ARBA" id="ARBA00010779"/>
    </source>
</evidence>
<evidence type="ECO:0000256" key="7">
    <source>
        <dbReference type="ARBA" id="ARBA00023163"/>
    </source>
</evidence>
<dbReference type="GO" id="GO:0031491">
    <property type="term" value="F:nucleosome binding"/>
    <property type="evidence" value="ECO:0007669"/>
    <property type="project" value="TreeGrafter"/>
</dbReference>
<dbReference type="VEuPathDB" id="MicrosporidiaDB:NBO_386g0003"/>
<dbReference type="SUPFAM" id="SSF55920">
    <property type="entry name" value="Creatinase/aminopeptidase"/>
    <property type="match status" value="1"/>
</dbReference>
<feature type="compositionally biased region" description="Acidic residues" evidence="11">
    <location>
        <begin position="811"/>
        <end position="836"/>
    </location>
</feature>
<evidence type="ECO:0000259" key="14">
    <source>
        <dbReference type="SMART" id="SM01287"/>
    </source>
</evidence>
<feature type="domain" description="FACT complex subunit SPT16 middle" evidence="13">
    <location>
        <begin position="406"/>
        <end position="543"/>
    </location>
</feature>
<dbReference type="GO" id="GO:0006368">
    <property type="term" value="P:transcription elongation by RNA polymerase II"/>
    <property type="evidence" value="ECO:0007669"/>
    <property type="project" value="TreeGrafter"/>
</dbReference>
<comment type="function">
    <text evidence="10">Component of the FACT complex, a general chromatin factor that acts to reorganize nucleosomes. The FACT complex is involved in multiple processes that require DNA as a template such as mRNA elongation, DNA replication and DNA repair. During transcription elongation the FACT complex acts as a histone chaperone that both destabilizes and restores nucleosomal structure. It facilitates the passage of RNA polymerase II and transcription by promoting the dissociation of one histone H2A-H2B dimer from the nucleosome, then subsequently promotes the reestablishment of the nucleosome following the passage of RNA polymerase II.</text>
</comment>
<dbReference type="EMBL" id="KB909294">
    <property type="protein sequence ID" value="EOB12646.1"/>
    <property type="molecule type" value="Genomic_DNA"/>
</dbReference>
<keyword evidence="6" id="KW-0175">Coiled coil</keyword>
<feature type="domain" description="FACT complex subunit SPT16 N-terminal lobe" evidence="12">
    <location>
        <begin position="6"/>
        <end position="138"/>
    </location>
</feature>
<dbReference type="Gene3D" id="3.90.230.10">
    <property type="entry name" value="Creatinase/methionine aminopeptidase superfamily"/>
    <property type="match status" value="1"/>
</dbReference>
<dbReference type="GO" id="GO:0035101">
    <property type="term" value="C:FACT complex"/>
    <property type="evidence" value="ECO:0007669"/>
    <property type="project" value="UniProtKB-UniRule"/>
</dbReference>
<evidence type="ECO:0000256" key="4">
    <source>
        <dbReference type="ARBA" id="ARBA00022763"/>
    </source>
</evidence>
<keyword evidence="4 10" id="KW-0227">DNA damage</keyword>
<dbReference type="SMART" id="SM01287">
    <property type="entry name" value="Rtt106"/>
    <property type="match status" value="1"/>
</dbReference>
<dbReference type="PANTHER" id="PTHR13980">
    <property type="entry name" value="CDC68 RELATED"/>
    <property type="match status" value="1"/>
</dbReference>
<gene>
    <name evidence="15" type="primary">SPT16</name>
    <name evidence="15" type="ORF">NBO_386g0003</name>
</gene>
<evidence type="ECO:0000256" key="11">
    <source>
        <dbReference type="SAM" id="MobiDB-lite"/>
    </source>
</evidence>
<evidence type="ECO:0000256" key="2">
    <source>
        <dbReference type="ARBA" id="ARBA00022454"/>
    </source>
</evidence>
<dbReference type="Pfam" id="PF08512">
    <property type="entry name" value="Rttp106-like_middle"/>
    <property type="match status" value="1"/>
</dbReference>
<accession>R0KPL4</accession>
<organism evidence="15 16">
    <name type="scientific">Nosema bombycis (strain CQ1 / CVCC 102059)</name>
    <name type="common">Microsporidian parasite</name>
    <name type="synonym">Pebrine of silkworm</name>
    <dbReference type="NCBI Taxonomy" id="578461"/>
    <lineage>
        <taxon>Eukaryota</taxon>
        <taxon>Fungi</taxon>
        <taxon>Fungi incertae sedis</taxon>
        <taxon>Microsporidia</taxon>
        <taxon>Nosematidae</taxon>
        <taxon>Nosema</taxon>
    </lineage>
</organism>
<dbReference type="OMA" id="AYSVMKN"/>
<dbReference type="HOGENOM" id="CLU_004627_1_0_1"/>
<feature type="region of interest" description="Disordered" evidence="11">
    <location>
        <begin position="774"/>
        <end position="844"/>
    </location>
</feature>
<dbReference type="PANTHER" id="PTHR13980:SF15">
    <property type="entry name" value="FACT COMPLEX SUBUNIT SPT16"/>
    <property type="match status" value="1"/>
</dbReference>